<dbReference type="Proteomes" id="UP000681967">
    <property type="component" value="Unassembled WGS sequence"/>
</dbReference>
<feature type="region of interest" description="Disordered" evidence="1">
    <location>
        <begin position="1"/>
        <end position="65"/>
    </location>
</feature>
<evidence type="ECO:0000313" key="2">
    <source>
        <dbReference type="EMBL" id="CAF4427991.1"/>
    </source>
</evidence>
<evidence type="ECO:0000313" key="3">
    <source>
        <dbReference type="EMBL" id="CAF4947286.1"/>
    </source>
</evidence>
<dbReference type="Proteomes" id="UP000681720">
    <property type="component" value="Unassembled WGS sequence"/>
</dbReference>
<proteinExistence type="predicted"/>
<protein>
    <submittedName>
        <fullName evidence="3">Uncharacterized protein</fullName>
    </submittedName>
</protein>
<reference evidence="3" key="1">
    <citation type="submission" date="2021-02" db="EMBL/GenBank/DDBJ databases">
        <authorList>
            <person name="Nowell W R."/>
        </authorList>
    </citation>
    <scope>NUCLEOTIDE SEQUENCE</scope>
</reference>
<evidence type="ECO:0000256" key="1">
    <source>
        <dbReference type="SAM" id="MobiDB-lite"/>
    </source>
</evidence>
<comment type="caution">
    <text evidence="3">The sequence shown here is derived from an EMBL/GenBank/DDBJ whole genome shotgun (WGS) entry which is preliminary data.</text>
</comment>
<name>A0A8S3CW51_9BILA</name>
<dbReference type="AlphaFoldDB" id="A0A8S3CW51"/>
<evidence type="ECO:0000313" key="4">
    <source>
        <dbReference type="Proteomes" id="UP000681720"/>
    </source>
</evidence>
<dbReference type="EMBL" id="CAJOBJ010189217">
    <property type="protein sequence ID" value="CAF4947286.1"/>
    <property type="molecule type" value="Genomic_DNA"/>
</dbReference>
<dbReference type="EMBL" id="CAJOBH010061647">
    <property type="protein sequence ID" value="CAF4427991.1"/>
    <property type="molecule type" value="Genomic_DNA"/>
</dbReference>
<feature type="non-terminal residue" evidence="3">
    <location>
        <position position="80"/>
    </location>
</feature>
<sequence>AAFKDYQGDDGEAPVSKKPTSEQAAAPKKSEKEPPKKSDSASKTEQEPAAGSTAKTIGANKDGSVFASPFARKLAQEKSI</sequence>
<accession>A0A8S3CW51</accession>
<gene>
    <name evidence="2" type="ORF">BYL167_LOCUS32762</name>
    <name evidence="3" type="ORF">GIL414_LOCUS54128</name>
</gene>
<feature type="compositionally biased region" description="Basic and acidic residues" evidence="1">
    <location>
        <begin position="28"/>
        <end position="46"/>
    </location>
</feature>
<organism evidence="3 4">
    <name type="scientific">Rotaria magnacalcarata</name>
    <dbReference type="NCBI Taxonomy" id="392030"/>
    <lineage>
        <taxon>Eukaryota</taxon>
        <taxon>Metazoa</taxon>
        <taxon>Spiralia</taxon>
        <taxon>Gnathifera</taxon>
        <taxon>Rotifera</taxon>
        <taxon>Eurotatoria</taxon>
        <taxon>Bdelloidea</taxon>
        <taxon>Philodinida</taxon>
        <taxon>Philodinidae</taxon>
        <taxon>Rotaria</taxon>
    </lineage>
</organism>
<feature type="non-terminal residue" evidence="3">
    <location>
        <position position="1"/>
    </location>
</feature>